<evidence type="ECO:0000313" key="2">
    <source>
        <dbReference type="EMBL" id="EGT46708.1"/>
    </source>
</evidence>
<keyword evidence="3" id="KW-1185">Reference proteome</keyword>
<evidence type="ECO:0000313" key="3">
    <source>
        <dbReference type="Proteomes" id="UP000008068"/>
    </source>
</evidence>
<proteinExistence type="predicted"/>
<reference evidence="3" key="1">
    <citation type="submission" date="2011-07" db="EMBL/GenBank/DDBJ databases">
        <authorList>
            <consortium name="Caenorhabditis brenneri Sequencing and Analysis Consortium"/>
            <person name="Wilson R.K."/>
        </authorList>
    </citation>
    <scope>NUCLEOTIDE SEQUENCE [LARGE SCALE GENOMIC DNA]</scope>
    <source>
        <strain evidence="3">PB2801</strain>
    </source>
</reference>
<accession>G0MX55</accession>
<dbReference type="EMBL" id="GL379818">
    <property type="protein sequence ID" value="EGT46708.1"/>
    <property type="molecule type" value="Genomic_DNA"/>
</dbReference>
<organism evidence="3">
    <name type="scientific">Caenorhabditis brenneri</name>
    <name type="common">Nematode worm</name>
    <dbReference type="NCBI Taxonomy" id="135651"/>
    <lineage>
        <taxon>Eukaryota</taxon>
        <taxon>Metazoa</taxon>
        <taxon>Ecdysozoa</taxon>
        <taxon>Nematoda</taxon>
        <taxon>Chromadorea</taxon>
        <taxon>Rhabditida</taxon>
        <taxon>Rhabditina</taxon>
        <taxon>Rhabditomorpha</taxon>
        <taxon>Rhabditoidea</taxon>
        <taxon>Rhabditidae</taxon>
        <taxon>Peloderinae</taxon>
        <taxon>Caenorhabditis</taxon>
    </lineage>
</organism>
<gene>
    <name evidence="2" type="ORF">CAEBREN_09782</name>
</gene>
<feature type="region of interest" description="Disordered" evidence="1">
    <location>
        <begin position="82"/>
        <end position="110"/>
    </location>
</feature>
<dbReference type="AlphaFoldDB" id="G0MX55"/>
<protein>
    <submittedName>
        <fullName evidence="2">Uncharacterized protein</fullName>
    </submittedName>
</protein>
<dbReference type="InParanoid" id="G0MX55"/>
<dbReference type="Proteomes" id="UP000008068">
    <property type="component" value="Unassembled WGS sequence"/>
</dbReference>
<dbReference type="HOGENOM" id="CLU_912854_0_0_1"/>
<sequence>MDHPPDPFDGKKFLFEQYENGETPQSAFRELRNKFGAGSLSLRVCHDYFADYRRKSRKRAQREDTPPMETFKIRRVGVLWDDDESSDDEDDDDDSDDEDESDDEVDSEDEEVDIFTMDAMKKADQLVQQFVFREIVPENQALVKFYKDVIIFRTTTEKIAEFKKLGARTVITPQNLASELFPCDYVDLALTTLMKFLKHPALKFSELCFNLRNVNGYDDQDTWGTFLQALHQVRGILPTINMSFTFRKPHLYERIQEKVQIQTLSFQCKFEYETALVPIEELEDAATLARERRKPLRALFANFTF</sequence>
<evidence type="ECO:0000256" key="1">
    <source>
        <dbReference type="SAM" id="MobiDB-lite"/>
    </source>
</evidence>
<name>G0MX55_CAEBE</name>